<protein>
    <submittedName>
        <fullName evidence="2">Uncharacterized protein</fullName>
    </submittedName>
</protein>
<reference evidence="2" key="1">
    <citation type="journal article" date="2018" name="Genome Biol.">
        <title>SKESA: strategic k-mer extension for scrupulous assemblies.</title>
        <authorList>
            <person name="Souvorov A."/>
            <person name="Agarwala R."/>
            <person name="Lipman D.J."/>
        </authorList>
    </citation>
    <scope>NUCLEOTIDE SEQUENCE</scope>
    <source>
        <strain evidence="2">C8</strain>
    </source>
</reference>
<dbReference type="AlphaFoldDB" id="A0A8H9QZZ8"/>
<name>A0A8H9QZZ8_CLOPF</name>
<feature type="transmembrane region" description="Helical" evidence="1">
    <location>
        <begin position="7"/>
        <end position="28"/>
    </location>
</feature>
<proteinExistence type="predicted"/>
<dbReference type="RefSeq" id="WP_004456604.1">
    <property type="nucleotide sequence ID" value="NZ_CATNXJ010000017.1"/>
</dbReference>
<feature type="transmembrane region" description="Helical" evidence="1">
    <location>
        <begin position="34"/>
        <end position="57"/>
    </location>
</feature>
<sequence>MIKDIRLHFIVFLIVLFMLEIIGLILFKDLLLPLLFPLIILMMIQAILMIIQAILFIRIKDLK</sequence>
<evidence type="ECO:0000256" key="1">
    <source>
        <dbReference type="SAM" id="Phobius"/>
    </source>
</evidence>
<reference evidence="2" key="2">
    <citation type="submission" date="2020-07" db="EMBL/GenBank/DDBJ databases">
        <authorList>
            <consortium name="NCBI Pathogen Detection Project"/>
        </authorList>
    </citation>
    <scope>NUCLEOTIDE SEQUENCE</scope>
    <source>
        <strain evidence="2">C8</strain>
    </source>
</reference>
<gene>
    <name evidence="2" type="ORF">I9080_002087</name>
</gene>
<accession>A0A8H9QZZ8</accession>
<keyword evidence="1" id="KW-0472">Membrane</keyword>
<comment type="caution">
    <text evidence="2">The sequence shown here is derived from an EMBL/GenBank/DDBJ whole genome shotgun (WGS) entry which is preliminary data.</text>
</comment>
<keyword evidence="1" id="KW-0812">Transmembrane</keyword>
<dbReference type="EMBL" id="DACTCB010000011">
    <property type="protein sequence ID" value="HAT4308277.1"/>
    <property type="molecule type" value="Genomic_DNA"/>
</dbReference>
<organism evidence="2">
    <name type="scientific">Clostridium perfringens</name>
    <dbReference type="NCBI Taxonomy" id="1502"/>
    <lineage>
        <taxon>Bacteria</taxon>
        <taxon>Bacillati</taxon>
        <taxon>Bacillota</taxon>
        <taxon>Clostridia</taxon>
        <taxon>Eubacteriales</taxon>
        <taxon>Clostridiaceae</taxon>
        <taxon>Clostridium</taxon>
    </lineage>
</organism>
<evidence type="ECO:0000313" key="2">
    <source>
        <dbReference type="EMBL" id="HAT4308277.1"/>
    </source>
</evidence>
<keyword evidence="1" id="KW-1133">Transmembrane helix</keyword>
<dbReference type="Proteomes" id="UP000859547">
    <property type="component" value="Unassembled WGS sequence"/>
</dbReference>